<dbReference type="AlphaFoldDB" id="A0A915IA05"/>
<dbReference type="Proteomes" id="UP000887565">
    <property type="component" value="Unplaced"/>
</dbReference>
<sequence>MVIMDMVSKLIPQKVIKPTIPASMDNMAKITHREQVADDLGDWTVARSRHNNEEVLTSYTLPDIHDRNIMQNEVVEHD</sequence>
<name>A0A915IA05_ROMCU</name>
<dbReference type="WBParaSite" id="nRc.2.0.1.t10702-RA">
    <property type="protein sequence ID" value="nRc.2.0.1.t10702-RA"/>
    <property type="gene ID" value="nRc.2.0.1.g10702"/>
</dbReference>
<evidence type="ECO:0000313" key="2">
    <source>
        <dbReference type="WBParaSite" id="nRc.2.0.1.t10702-RA"/>
    </source>
</evidence>
<accession>A0A915IA05</accession>
<evidence type="ECO:0000313" key="1">
    <source>
        <dbReference type="Proteomes" id="UP000887565"/>
    </source>
</evidence>
<keyword evidence="1" id="KW-1185">Reference proteome</keyword>
<reference evidence="2" key="1">
    <citation type="submission" date="2022-11" db="UniProtKB">
        <authorList>
            <consortium name="WormBaseParasite"/>
        </authorList>
    </citation>
    <scope>IDENTIFICATION</scope>
</reference>
<organism evidence="1 2">
    <name type="scientific">Romanomermis culicivorax</name>
    <name type="common">Nematode worm</name>
    <dbReference type="NCBI Taxonomy" id="13658"/>
    <lineage>
        <taxon>Eukaryota</taxon>
        <taxon>Metazoa</taxon>
        <taxon>Ecdysozoa</taxon>
        <taxon>Nematoda</taxon>
        <taxon>Enoplea</taxon>
        <taxon>Dorylaimia</taxon>
        <taxon>Mermithida</taxon>
        <taxon>Mermithoidea</taxon>
        <taxon>Mermithidae</taxon>
        <taxon>Romanomermis</taxon>
    </lineage>
</organism>
<proteinExistence type="predicted"/>
<protein>
    <submittedName>
        <fullName evidence="2">Uncharacterized protein</fullName>
    </submittedName>
</protein>